<accession>A0A4V2UXF8</accession>
<dbReference type="Proteomes" id="UP000295678">
    <property type="component" value="Unassembled WGS sequence"/>
</dbReference>
<dbReference type="RefSeq" id="WP_207903837.1">
    <property type="nucleotide sequence ID" value="NZ_SMAK01000020.1"/>
</dbReference>
<dbReference type="AlphaFoldDB" id="A0A4V2UXF8"/>
<comment type="caution">
    <text evidence="1">The sequence shown here is derived from an EMBL/GenBank/DDBJ whole genome shotgun (WGS) entry which is preliminary data.</text>
</comment>
<name>A0A4V2UXF8_9HYPH</name>
<dbReference type="EMBL" id="SMAK01000020">
    <property type="protein sequence ID" value="TCT03338.1"/>
    <property type="molecule type" value="Genomic_DNA"/>
</dbReference>
<proteinExistence type="predicted"/>
<sequence length="104" mass="10881">MSDECCEDVHVYVLVGRASRAGPLADGYDPSEDENDAVPVNVLLTATDEGAAISRALAALANEGYGRAELDRIGIVDGEPDDPTFAAAYWDAIDGEVAVIAFHG</sequence>
<evidence type="ECO:0000313" key="2">
    <source>
        <dbReference type="Proteomes" id="UP000295678"/>
    </source>
</evidence>
<evidence type="ECO:0008006" key="3">
    <source>
        <dbReference type="Google" id="ProtNLM"/>
    </source>
</evidence>
<gene>
    <name evidence="1" type="ORF">EDC22_12011</name>
</gene>
<protein>
    <recommendedName>
        <fullName evidence="3">Transcriptional regulator</fullName>
    </recommendedName>
</protein>
<keyword evidence="2" id="KW-1185">Reference proteome</keyword>
<reference evidence="1 2" key="1">
    <citation type="submission" date="2019-03" db="EMBL/GenBank/DDBJ databases">
        <title>Genomic Encyclopedia of Type Strains, Phase IV (KMG-IV): sequencing the most valuable type-strain genomes for metagenomic binning, comparative biology and taxonomic classification.</title>
        <authorList>
            <person name="Goeker M."/>
        </authorList>
    </citation>
    <scope>NUCLEOTIDE SEQUENCE [LARGE SCALE GENOMIC DNA]</scope>
    <source>
        <strain evidence="1 2">DSM 19345</strain>
    </source>
</reference>
<evidence type="ECO:0000313" key="1">
    <source>
        <dbReference type="EMBL" id="TCT03338.1"/>
    </source>
</evidence>
<organism evidence="1 2">
    <name type="scientific">Tepidamorphus gemmatus</name>
    <dbReference type="NCBI Taxonomy" id="747076"/>
    <lineage>
        <taxon>Bacteria</taxon>
        <taxon>Pseudomonadati</taxon>
        <taxon>Pseudomonadota</taxon>
        <taxon>Alphaproteobacteria</taxon>
        <taxon>Hyphomicrobiales</taxon>
        <taxon>Tepidamorphaceae</taxon>
        <taxon>Tepidamorphus</taxon>
    </lineage>
</organism>